<evidence type="ECO:0000313" key="1">
    <source>
        <dbReference type="EMBL" id="KAK0494268.1"/>
    </source>
</evidence>
<comment type="caution">
    <text evidence="1">The sequence shown here is derived from an EMBL/GenBank/DDBJ whole genome shotgun (WGS) entry which is preliminary data.</text>
</comment>
<organism evidence="1 2">
    <name type="scientific">Armillaria luteobubalina</name>
    <dbReference type="NCBI Taxonomy" id="153913"/>
    <lineage>
        <taxon>Eukaryota</taxon>
        <taxon>Fungi</taxon>
        <taxon>Dikarya</taxon>
        <taxon>Basidiomycota</taxon>
        <taxon>Agaricomycotina</taxon>
        <taxon>Agaricomycetes</taxon>
        <taxon>Agaricomycetidae</taxon>
        <taxon>Agaricales</taxon>
        <taxon>Marasmiineae</taxon>
        <taxon>Physalacriaceae</taxon>
        <taxon>Armillaria</taxon>
    </lineage>
</organism>
<dbReference type="Proteomes" id="UP001175228">
    <property type="component" value="Unassembled WGS sequence"/>
</dbReference>
<sequence>MGYYFLHRGLQRMDPFFSNTQQIYRSRVLLEVEMRYANVLAWKGVQKLLIFSGWHSSHQNRDMHYTLRGYNREGWMVVMLEMKAGNAGGGYSMHVGMGVRWHQDTFSELGSM</sequence>
<protein>
    <submittedName>
        <fullName evidence="1">Uncharacterized protein</fullName>
    </submittedName>
</protein>
<reference evidence="1" key="1">
    <citation type="submission" date="2023-06" db="EMBL/GenBank/DDBJ databases">
        <authorList>
            <consortium name="Lawrence Berkeley National Laboratory"/>
            <person name="Ahrendt S."/>
            <person name="Sahu N."/>
            <person name="Indic B."/>
            <person name="Wong-Bajracharya J."/>
            <person name="Merenyi Z."/>
            <person name="Ke H.-M."/>
            <person name="Monk M."/>
            <person name="Kocsube S."/>
            <person name="Drula E."/>
            <person name="Lipzen A."/>
            <person name="Balint B."/>
            <person name="Henrissat B."/>
            <person name="Andreopoulos B."/>
            <person name="Martin F.M."/>
            <person name="Harder C.B."/>
            <person name="Rigling D."/>
            <person name="Ford K.L."/>
            <person name="Foster G.D."/>
            <person name="Pangilinan J."/>
            <person name="Papanicolaou A."/>
            <person name="Barry K."/>
            <person name="LaButti K."/>
            <person name="Viragh M."/>
            <person name="Koriabine M."/>
            <person name="Yan M."/>
            <person name="Riley R."/>
            <person name="Champramary S."/>
            <person name="Plett K.L."/>
            <person name="Tsai I.J."/>
            <person name="Slot J."/>
            <person name="Sipos G."/>
            <person name="Plett J."/>
            <person name="Nagy L.G."/>
            <person name="Grigoriev I.V."/>
        </authorList>
    </citation>
    <scope>NUCLEOTIDE SEQUENCE</scope>
    <source>
        <strain evidence="1">HWK02</strain>
    </source>
</reference>
<dbReference type="EMBL" id="JAUEPU010000021">
    <property type="protein sequence ID" value="KAK0494268.1"/>
    <property type="molecule type" value="Genomic_DNA"/>
</dbReference>
<gene>
    <name evidence="1" type="ORF">EDD18DRAFT_1107297</name>
</gene>
<evidence type="ECO:0000313" key="2">
    <source>
        <dbReference type="Proteomes" id="UP001175228"/>
    </source>
</evidence>
<dbReference type="AlphaFoldDB" id="A0AA39Q104"/>
<keyword evidence="2" id="KW-1185">Reference proteome</keyword>
<accession>A0AA39Q104</accession>
<proteinExistence type="predicted"/>
<name>A0AA39Q104_9AGAR</name>